<dbReference type="EMBL" id="JAEPRC010000193">
    <property type="protein sequence ID" value="KAG2204619.1"/>
    <property type="molecule type" value="Genomic_DNA"/>
</dbReference>
<evidence type="ECO:0000313" key="3">
    <source>
        <dbReference type="Proteomes" id="UP000650833"/>
    </source>
</evidence>
<gene>
    <name evidence="2" type="ORF">INT46_009728</name>
</gene>
<reference evidence="2" key="1">
    <citation type="submission" date="2020-12" db="EMBL/GenBank/DDBJ databases">
        <title>Metabolic potential, ecology and presence of endohyphal bacteria is reflected in genomic diversity of Mucoromycotina.</title>
        <authorList>
            <person name="Muszewska A."/>
            <person name="Okrasinska A."/>
            <person name="Steczkiewicz K."/>
            <person name="Drgas O."/>
            <person name="Orlowska M."/>
            <person name="Perlinska-Lenart U."/>
            <person name="Aleksandrzak-Piekarczyk T."/>
            <person name="Szatraj K."/>
            <person name="Zielenkiewicz U."/>
            <person name="Pilsyk S."/>
            <person name="Malc E."/>
            <person name="Mieczkowski P."/>
            <person name="Kruszewska J.S."/>
            <person name="Biernat P."/>
            <person name="Pawlowska J."/>
        </authorList>
    </citation>
    <scope>NUCLEOTIDE SEQUENCE</scope>
    <source>
        <strain evidence="2">CBS 226.32</strain>
    </source>
</reference>
<feature type="compositionally biased region" description="Acidic residues" evidence="1">
    <location>
        <begin position="202"/>
        <end position="211"/>
    </location>
</feature>
<proteinExistence type="predicted"/>
<evidence type="ECO:0000313" key="2">
    <source>
        <dbReference type="EMBL" id="KAG2204619.1"/>
    </source>
</evidence>
<dbReference type="SUPFAM" id="SSF55961">
    <property type="entry name" value="Bet v1-like"/>
    <property type="match status" value="1"/>
</dbReference>
<keyword evidence="3" id="KW-1185">Reference proteome</keyword>
<feature type="region of interest" description="Disordered" evidence="1">
    <location>
        <begin position="201"/>
        <end position="246"/>
    </location>
</feature>
<sequence length="267" mass="31162">MISAFTAIITCLVLIPVIPLGIYAIGLLLPSSHIVSRTTKYNTTPEILWAILTSVEDYPAWRSNIDRVTVRRDEFENEINQYDDDNRLTFVEYTKKDRRTVVMHIEQERERKLLRVLEERPYIAPGEQVPQKKSTFSGSWTFLIEPIQGEERAVNLKITEQGVIKKPMVRVSHMLLFGYHRRIDRFIKDLGKEIDLGILDEPLAEEEEEEDKEKKEEKTQQDHTITQQDEEEFEAGPDDSILQPSIITESKILDKEWDMVNEVYGKK</sequence>
<accession>A0A8H7R552</accession>
<comment type="caution">
    <text evidence="2">The sequence shown here is derived from an EMBL/GenBank/DDBJ whole genome shotgun (WGS) entry which is preliminary data.</text>
</comment>
<evidence type="ECO:0000256" key="1">
    <source>
        <dbReference type="SAM" id="MobiDB-lite"/>
    </source>
</evidence>
<dbReference type="OrthoDB" id="2264734at2759"/>
<dbReference type="Gene3D" id="3.30.530.20">
    <property type="match status" value="1"/>
</dbReference>
<feature type="compositionally biased region" description="Acidic residues" evidence="1">
    <location>
        <begin position="228"/>
        <end position="237"/>
    </location>
</feature>
<dbReference type="Proteomes" id="UP000650833">
    <property type="component" value="Unassembled WGS sequence"/>
</dbReference>
<organism evidence="2 3">
    <name type="scientific">Mucor plumbeus</name>
    <dbReference type="NCBI Taxonomy" id="97098"/>
    <lineage>
        <taxon>Eukaryota</taxon>
        <taxon>Fungi</taxon>
        <taxon>Fungi incertae sedis</taxon>
        <taxon>Mucoromycota</taxon>
        <taxon>Mucoromycotina</taxon>
        <taxon>Mucoromycetes</taxon>
        <taxon>Mucorales</taxon>
        <taxon>Mucorineae</taxon>
        <taxon>Mucoraceae</taxon>
        <taxon>Mucor</taxon>
    </lineage>
</organism>
<dbReference type="AlphaFoldDB" id="A0A8H7R552"/>
<protein>
    <submittedName>
        <fullName evidence="2">Uncharacterized protein</fullName>
    </submittedName>
</protein>
<name>A0A8H7R552_9FUNG</name>
<dbReference type="InterPro" id="IPR023393">
    <property type="entry name" value="START-like_dom_sf"/>
</dbReference>
<feature type="compositionally biased region" description="Basic and acidic residues" evidence="1">
    <location>
        <begin position="212"/>
        <end position="221"/>
    </location>
</feature>